<dbReference type="EMBL" id="JPKR02000004">
    <property type="protein sequence ID" value="KGD75094.1"/>
    <property type="molecule type" value="Genomic_DNA"/>
</dbReference>
<dbReference type="RefSeq" id="WP_038018439.1">
    <property type="nucleotide sequence ID" value="NZ_JPKR02000004.1"/>
</dbReference>
<dbReference type="STRING" id="642227.HA49_07450"/>
<dbReference type="Gene3D" id="3.40.1000.10">
    <property type="entry name" value="Mog1/PsbP, alpha/beta/alpha sandwich"/>
    <property type="match status" value="1"/>
</dbReference>
<proteinExistence type="predicted"/>
<dbReference type="AlphaFoldDB" id="A0A095TF14"/>
<comment type="caution">
    <text evidence="1">The sequence shown here is derived from an EMBL/GenBank/DDBJ whole genome shotgun (WGS) entry which is preliminary data.</text>
</comment>
<dbReference type="SUPFAM" id="SSF55724">
    <property type="entry name" value="Mog1p/PsbP-like"/>
    <property type="match status" value="1"/>
</dbReference>
<dbReference type="InterPro" id="IPR016123">
    <property type="entry name" value="Mog1/PsbP_a/b/a-sand"/>
</dbReference>
<dbReference type="OrthoDB" id="6518383at2"/>
<reference evidence="1" key="1">
    <citation type="submission" date="2014-12" db="EMBL/GenBank/DDBJ databases">
        <title>The draft genome of the Tatumella morbirosei type strain, LMG23360T isolated from pineapple rot.</title>
        <authorList>
            <person name="Smits T.H."/>
            <person name="Palmer M."/>
            <person name="Venter S.N."/>
            <person name="Duffy B."/>
            <person name="Steenkamp E.T."/>
            <person name="Chan W.Y."/>
            <person name="Coutinho T.A."/>
            <person name="Coetzee M.P."/>
            <person name="De Maayer P."/>
        </authorList>
    </citation>
    <scope>NUCLEOTIDE SEQUENCE [LARGE SCALE GENOMIC DNA]</scope>
    <source>
        <strain evidence="1">LMG 23360</strain>
    </source>
</reference>
<evidence type="ECO:0000313" key="2">
    <source>
        <dbReference type="Proteomes" id="UP000029577"/>
    </source>
</evidence>
<sequence>MNTQPISYPLHEGCFLTLSPATDQTINILSFIDPEHHAYDIIVNRAELKPDETVDDFLNAQAERMQRFTPGYTPEPEQIRHQIGPAQLPVVQTANKYLHQGKWMNQISSVITLPADPQRNPQQRKLIIFTLASHGEFTDAQRQHYRRMINSFTPEQSLPTDS</sequence>
<accession>A0A095TF14</accession>
<dbReference type="Proteomes" id="UP000029577">
    <property type="component" value="Unassembled WGS sequence"/>
</dbReference>
<gene>
    <name evidence="1" type="ORF">HA49_07450</name>
</gene>
<keyword evidence="2" id="KW-1185">Reference proteome</keyword>
<dbReference type="eggNOG" id="COG5435">
    <property type="taxonomic scope" value="Bacteria"/>
</dbReference>
<dbReference type="Pfam" id="PF08786">
    <property type="entry name" value="DcrB"/>
    <property type="match status" value="1"/>
</dbReference>
<protein>
    <submittedName>
        <fullName evidence="1">T6SS protein Cts1W</fullName>
    </submittedName>
</protein>
<name>A0A095TF14_9GAMM</name>
<organism evidence="1 2">
    <name type="scientific">Tatumella morbirosei</name>
    <dbReference type="NCBI Taxonomy" id="642227"/>
    <lineage>
        <taxon>Bacteria</taxon>
        <taxon>Pseudomonadati</taxon>
        <taxon>Pseudomonadota</taxon>
        <taxon>Gammaproteobacteria</taxon>
        <taxon>Enterobacterales</taxon>
        <taxon>Erwiniaceae</taxon>
        <taxon>Tatumella</taxon>
    </lineage>
</organism>
<evidence type="ECO:0000313" key="1">
    <source>
        <dbReference type="EMBL" id="KGD75094.1"/>
    </source>
</evidence>
<dbReference type="InterPro" id="IPR014894">
    <property type="entry name" value="DcrB/EagT6"/>
</dbReference>